<accession>A0ABC9VKB1</accession>
<dbReference type="EMBL" id="BAAAAK010000001">
    <property type="protein sequence ID" value="GAA0041709.1"/>
    <property type="molecule type" value="Genomic_DNA"/>
</dbReference>
<comment type="caution">
    <text evidence="1">The sequence shown here is derived from an EMBL/GenBank/DDBJ whole genome shotgun (WGS) entry which is preliminary data.</text>
</comment>
<gene>
    <name evidence="1" type="ORF">LATKL145_01190</name>
</gene>
<dbReference type="Proteomes" id="UP001437574">
    <property type="component" value="Unassembled WGS sequence"/>
</dbReference>
<sequence length="66" mass="7661">MKKEELSSEQREEVRKIVREEIKKANMQSMSASKIAKIAKKEVQKSLQESSNEFGTSVVSKDIYRR</sequence>
<proteinExistence type="predicted"/>
<name>A0ABC9VKB1_LACAM</name>
<reference evidence="2" key="2">
    <citation type="submission" date="2024-01" db="EMBL/GenBank/DDBJ databases">
        <title>Draft genome sequence of Lactobacillus amylovorus strain TKL145.</title>
        <authorList>
            <person name="Tohno M."/>
            <person name="Tanizawa Y."/>
        </authorList>
    </citation>
    <scope>NUCLEOTIDE SEQUENCE [LARGE SCALE GENOMIC DNA]</scope>
    <source>
        <strain evidence="2">TKL145</strain>
    </source>
</reference>
<evidence type="ECO:0000313" key="2">
    <source>
        <dbReference type="Proteomes" id="UP001437574"/>
    </source>
</evidence>
<reference evidence="1 2" key="1">
    <citation type="journal article" date="2024" name="Int. J. Syst. Evol. Microbiol.">
        <title>Proposal of Lactobacillus amylovorus subsp. animalis subsp. nov. and an emended description of Lactobacillus amylovorus.</title>
        <authorList>
            <person name="Yamane K."/>
            <person name="Tanizawa Y."/>
            <person name="Kobayashi H."/>
            <person name="Kamizono T."/>
            <person name="Kojima Y."/>
            <person name="Takagi H."/>
            <person name="Tohno M."/>
        </authorList>
    </citation>
    <scope>NUCLEOTIDE SEQUENCE [LARGE SCALE GENOMIC DNA]</scope>
    <source>
        <strain evidence="1 2">TKL145</strain>
    </source>
</reference>
<dbReference type="RefSeq" id="WP_220023598.1">
    <property type="nucleotide sequence ID" value="NZ_BAAAAK010000001.1"/>
</dbReference>
<dbReference type="AlphaFoldDB" id="A0ABC9VKB1"/>
<organism evidence="1 2">
    <name type="scientific">Lactobacillus amylovorus subsp. animalium</name>
    <dbReference type="NCBI Taxonomy" id="3378536"/>
    <lineage>
        <taxon>Bacteria</taxon>
        <taxon>Bacillati</taxon>
        <taxon>Bacillota</taxon>
        <taxon>Bacilli</taxon>
        <taxon>Lactobacillales</taxon>
        <taxon>Lactobacillaceae</taxon>
        <taxon>Lactobacillus</taxon>
    </lineage>
</organism>
<evidence type="ECO:0000313" key="1">
    <source>
        <dbReference type="EMBL" id="GAA0041709.1"/>
    </source>
</evidence>
<protein>
    <submittedName>
        <fullName evidence="1">Uncharacterized protein</fullName>
    </submittedName>
</protein>